<gene>
    <name evidence="8" type="ORF">EHS24_004154</name>
</gene>
<dbReference type="GeneID" id="39588697"/>
<evidence type="ECO:0000256" key="5">
    <source>
        <dbReference type="ARBA" id="ARBA00023136"/>
    </source>
</evidence>
<feature type="compositionally biased region" description="Pro residues" evidence="6">
    <location>
        <begin position="368"/>
        <end position="379"/>
    </location>
</feature>
<dbReference type="PANTHER" id="PTHR12428:SF65">
    <property type="entry name" value="CYTOCHROME C OXIDASE ASSEMBLY PROTEIN COX18, MITOCHONDRIAL"/>
    <property type="match status" value="1"/>
</dbReference>
<keyword evidence="9" id="KW-1185">Reference proteome</keyword>
<evidence type="ECO:0008006" key="10">
    <source>
        <dbReference type="Google" id="ProtNLM"/>
    </source>
</evidence>
<evidence type="ECO:0000256" key="3">
    <source>
        <dbReference type="ARBA" id="ARBA00022692"/>
    </source>
</evidence>
<dbReference type="GO" id="GO:0032977">
    <property type="term" value="F:membrane insertase activity"/>
    <property type="evidence" value="ECO:0007669"/>
    <property type="project" value="InterPro"/>
</dbReference>
<keyword evidence="5 7" id="KW-0472">Membrane</keyword>
<dbReference type="GO" id="GO:0005743">
    <property type="term" value="C:mitochondrial inner membrane"/>
    <property type="evidence" value="ECO:0007669"/>
    <property type="project" value="TreeGrafter"/>
</dbReference>
<comment type="similarity">
    <text evidence="2">Belongs to the OXA1/ALB3/YidC family.</text>
</comment>
<evidence type="ECO:0000256" key="7">
    <source>
        <dbReference type="SAM" id="Phobius"/>
    </source>
</evidence>
<keyword evidence="3 7" id="KW-0812">Transmembrane</keyword>
<evidence type="ECO:0000256" key="4">
    <source>
        <dbReference type="ARBA" id="ARBA00022989"/>
    </source>
</evidence>
<comment type="subcellular location">
    <subcellularLocation>
        <location evidence="1">Membrane</location>
        <topology evidence="1">Multi-pass membrane protein</topology>
    </subcellularLocation>
</comment>
<dbReference type="GO" id="GO:0033617">
    <property type="term" value="P:mitochondrial respiratory chain complex IV assembly"/>
    <property type="evidence" value="ECO:0007669"/>
    <property type="project" value="TreeGrafter"/>
</dbReference>
<evidence type="ECO:0000313" key="9">
    <source>
        <dbReference type="Proteomes" id="UP000279236"/>
    </source>
</evidence>
<reference evidence="8 9" key="1">
    <citation type="submission" date="2018-11" db="EMBL/GenBank/DDBJ databases">
        <title>Genome sequence of Apiotrichum porosum DSM 27194.</title>
        <authorList>
            <person name="Aliyu H."/>
            <person name="Gorte O."/>
            <person name="Ochsenreither K."/>
        </authorList>
    </citation>
    <scope>NUCLEOTIDE SEQUENCE [LARGE SCALE GENOMIC DNA]</scope>
    <source>
        <strain evidence="8 9">DSM 27194</strain>
    </source>
</reference>
<dbReference type="RefSeq" id="XP_028478752.1">
    <property type="nucleotide sequence ID" value="XM_028619780.1"/>
</dbReference>
<dbReference type="EMBL" id="RSCE01000002">
    <property type="protein sequence ID" value="RSH85967.1"/>
    <property type="molecule type" value="Genomic_DNA"/>
</dbReference>
<sequence>MAGIGSLVPRLISRPAWASSSLHSRSRAQLLAPAFAPAASSLSSSSGSFGASQRAMSTARTLRPRLAYGTATRSLVPPGRRYLSDSSSVPVTAAASTASGSMDAAAAVNVPSVPLEPLDTVAAAAANSTSWGVSDVLLAPAHLIGDLLLATPTPSYTLSIVVLTIILRTAITVPVQIWRRKRTELTEATVVPEMQRANEKIAIRLVGEHRKSGKGYDEYMVELKKQLADYQYALHKKYGTHPLKLIGAPVLVAIPLLITCSQAIRYAIDAPGSALAAERFAWLADGLGEADPTMILPVIGGVMAYASAEFQTRQHKKVEEALDETTKPEGPEQASPLSKMAANGKAPKWTIAPAGVRSSSQRIGSSPSGPPRPSTPPPRATGNRKLSTTTPILAASLRPRRAVRSDNNDLAATSESMFNDVDIVPGAAKNMTTLMVRVRRAVNFSLKAFSVLFMVVGQFVPSGIVIYWTASMAYTLIQNMIFARIDEAKYHAKKALKAKRREEMIAARVAAGNARRPVL</sequence>
<feature type="transmembrane region" description="Helical" evidence="7">
    <location>
        <begin position="441"/>
        <end position="460"/>
    </location>
</feature>
<dbReference type="AlphaFoldDB" id="A0A427Y4H5"/>
<name>A0A427Y4H5_9TREE</name>
<proteinExistence type="inferred from homology"/>
<evidence type="ECO:0000256" key="6">
    <source>
        <dbReference type="SAM" id="MobiDB-lite"/>
    </source>
</evidence>
<keyword evidence="4 7" id="KW-1133">Transmembrane helix</keyword>
<accession>A0A427Y4H5</accession>
<organism evidence="8 9">
    <name type="scientific">Apiotrichum porosum</name>
    <dbReference type="NCBI Taxonomy" id="105984"/>
    <lineage>
        <taxon>Eukaryota</taxon>
        <taxon>Fungi</taxon>
        <taxon>Dikarya</taxon>
        <taxon>Basidiomycota</taxon>
        <taxon>Agaricomycotina</taxon>
        <taxon>Tremellomycetes</taxon>
        <taxon>Trichosporonales</taxon>
        <taxon>Trichosporonaceae</taxon>
        <taxon>Apiotrichum</taxon>
    </lineage>
</organism>
<evidence type="ECO:0000256" key="1">
    <source>
        <dbReference type="ARBA" id="ARBA00004141"/>
    </source>
</evidence>
<feature type="region of interest" description="Disordered" evidence="6">
    <location>
        <begin position="316"/>
        <end position="391"/>
    </location>
</feature>
<comment type="caution">
    <text evidence="8">The sequence shown here is derived from an EMBL/GenBank/DDBJ whole genome shotgun (WGS) entry which is preliminary data.</text>
</comment>
<dbReference type="InterPro" id="IPR001708">
    <property type="entry name" value="YidC/ALB3/OXA1/COX18"/>
</dbReference>
<dbReference type="STRING" id="105984.A0A427Y4H5"/>
<dbReference type="PANTHER" id="PTHR12428">
    <property type="entry name" value="OXA1"/>
    <property type="match status" value="1"/>
</dbReference>
<evidence type="ECO:0000256" key="2">
    <source>
        <dbReference type="ARBA" id="ARBA00009877"/>
    </source>
</evidence>
<dbReference type="OrthoDB" id="2436667at2759"/>
<evidence type="ECO:0000313" key="8">
    <source>
        <dbReference type="EMBL" id="RSH85967.1"/>
    </source>
</evidence>
<protein>
    <recommendedName>
        <fullName evidence="10">Cytochrome c oxidase assembly protein cox18, mitochondrial</fullName>
    </recommendedName>
</protein>
<dbReference type="GO" id="GO:0032979">
    <property type="term" value="P:protein insertion into mitochondrial inner membrane from matrix"/>
    <property type="evidence" value="ECO:0007669"/>
    <property type="project" value="TreeGrafter"/>
</dbReference>
<feature type="compositionally biased region" description="Low complexity" evidence="6">
    <location>
        <begin position="357"/>
        <end position="367"/>
    </location>
</feature>
<dbReference type="Proteomes" id="UP000279236">
    <property type="component" value="Unassembled WGS sequence"/>
</dbReference>
<feature type="compositionally biased region" description="Basic and acidic residues" evidence="6">
    <location>
        <begin position="317"/>
        <end position="330"/>
    </location>
</feature>